<proteinExistence type="inferred from homology"/>
<evidence type="ECO:0000256" key="4">
    <source>
        <dbReference type="ARBA" id="ARBA00022692"/>
    </source>
</evidence>
<evidence type="ECO:0000256" key="2">
    <source>
        <dbReference type="ARBA" id="ARBA00005779"/>
    </source>
</evidence>
<feature type="transmembrane region" description="Helical" evidence="7">
    <location>
        <begin position="48"/>
        <end position="68"/>
    </location>
</feature>
<comment type="subcellular location">
    <subcellularLocation>
        <location evidence="1">Cell membrane</location>
        <topology evidence="1">Multi-pass membrane protein</topology>
    </subcellularLocation>
</comment>
<dbReference type="EMBL" id="ARYJ01000005">
    <property type="protein sequence ID" value="KCZ88663.1"/>
    <property type="molecule type" value="Genomic_DNA"/>
</dbReference>
<feature type="transmembrane region" description="Helical" evidence="7">
    <location>
        <begin position="15"/>
        <end position="36"/>
    </location>
</feature>
<dbReference type="PATRIC" id="fig|1280952.3.peg.1966"/>
<feature type="transmembrane region" description="Helical" evidence="7">
    <location>
        <begin position="80"/>
        <end position="102"/>
    </location>
</feature>
<dbReference type="GO" id="GO:0005886">
    <property type="term" value="C:plasma membrane"/>
    <property type="evidence" value="ECO:0007669"/>
    <property type="project" value="UniProtKB-SubCell"/>
</dbReference>
<evidence type="ECO:0000256" key="5">
    <source>
        <dbReference type="ARBA" id="ARBA00022989"/>
    </source>
</evidence>
<evidence type="ECO:0000313" key="8">
    <source>
        <dbReference type="EMBL" id="KCZ88663.1"/>
    </source>
</evidence>
<dbReference type="PANTHER" id="PTHR40043:SF1">
    <property type="entry name" value="UPF0719 INNER MEMBRANE PROTEIN YJFL"/>
    <property type="match status" value="1"/>
</dbReference>
<dbReference type="STRING" id="1280952.HJA_09849"/>
<evidence type="ECO:0008006" key="10">
    <source>
        <dbReference type="Google" id="ProtNLM"/>
    </source>
</evidence>
<dbReference type="OrthoDB" id="5395971at2"/>
<keyword evidence="9" id="KW-1185">Reference proteome</keyword>
<feature type="transmembrane region" description="Helical" evidence="7">
    <location>
        <begin position="114"/>
        <end position="136"/>
    </location>
</feature>
<gene>
    <name evidence="8" type="ORF">HJA_09849</name>
</gene>
<dbReference type="RefSeq" id="WP_035581519.1">
    <property type="nucleotide sequence ID" value="NZ_ARYJ01000005.1"/>
</dbReference>
<evidence type="ECO:0000256" key="1">
    <source>
        <dbReference type="ARBA" id="ARBA00004651"/>
    </source>
</evidence>
<sequence>MGGEIGAFVEAFPRFLIWTASAGVMLVIASTIYVLLTPWKEFAEVRRGNTAAGLALGGAITGLALPMSSALASSVTLIDFAIWGVVALLLQLIVYRLVDLLLGGLPRRIEEDEAGAAVVLVAAKLASALILAAGLWDPALQRF</sequence>
<evidence type="ECO:0000256" key="3">
    <source>
        <dbReference type="ARBA" id="ARBA00022475"/>
    </source>
</evidence>
<dbReference type="eggNOG" id="COG3766">
    <property type="taxonomic scope" value="Bacteria"/>
</dbReference>
<reference evidence="8 9" key="1">
    <citation type="journal article" date="2014" name="Antonie Van Leeuwenhoek">
        <title>Hyphomonas beringensis sp. nov. and Hyphomonas chukchiensis sp. nov., isolated from surface seawater of the Bering Sea and Chukchi Sea.</title>
        <authorList>
            <person name="Li C."/>
            <person name="Lai Q."/>
            <person name="Li G."/>
            <person name="Dong C."/>
            <person name="Wang J."/>
            <person name="Liao Y."/>
            <person name="Shao Z."/>
        </authorList>
    </citation>
    <scope>NUCLEOTIDE SEQUENCE [LARGE SCALE GENOMIC DNA]</scope>
    <source>
        <strain evidence="8 9">VP2</strain>
    </source>
</reference>
<keyword evidence="6 7" id="KW-0472">Membrane</keyword>
<dbReference type="AlphaFoldDB" id="A0A059FDS6"/>
<comment type="caution">
    <text evidence="8">The sequence shown here is derived from an EMBL/GenBank/DDBJ whole genome shotgun (WGS) entry which is preliminary data.</text>
</comment>
<comment type="similarity">
    <text evidence="2">Belongs to the UPF0719 family.</text>
</comment>
<dbReference type="PANTHER" id="PTHR40043">
    <property type="entry name" value="UPF0719 INNER MEMBRANE PROTEIN YJFL"/>
    <property type="match status" value="1"/>
</dbReference>
<name>A0A059FDS6_9PROT</name>
<accession>A0A059FDS6</accession>
<dbReference type="Proteomes" id="UP000024816">
    <property type="component" value="Unassembled WGS sequence"/>
</dbReference>
<evidence type="ECO:0000313" key="9">
    <source>
        <dbReference type="Proteomes" id="UP000024816"/>
    </source>
</evidence>
<evidence type="ECO:0000256" key="6">
    <source>
        <dbReference type="ARBA" id="ARBA00023136"/>
    </source>
</evidence>
<organism evidence="8 9">
    <name type="scientific">Hyphomonas jannaschiana VP2</name>
    <dbReference type="NCBI Taxonomy" id="1280952"/>
    <lineage>
        <taxon>Bacteria</taxon>
        <taxon>Pseudomonadati</taxon>
        <taxon>Pseudomonadota</taxon>
        <taxon>Alphaproteobacteria</taxon>
        <taxon>Hyphomonadales</taxon>
        <taxon>Hyphomonadaceae</taxon>
        <taxon>Hyphomonas</taxon>
    </lineage>
</organism>
<keyword evidence="3" id="KW-1003">Cell membrane</keyword>
<dbReference type="Pfam" id="PF03994">
    <property type="entry name" value="DUF350"/>
    <property type="match status" value="1"/>
</dbReference>
<keyword evidence="5 7" id="KW-1133">Transmembrane helix</keyword>
<dbReference type="InterPro" id="IPR007140">
    <property type="entry name" value="DUF350"/>
</dbReference>
<evidence type="ECO:0000256" key="7">
    <source>
        <dbReference type="SAM" id="Phobius"/>
    </source>
</evidence>
<keyword evidence="4 7" id="KW-0812">Transmembrane</keyword>
<protein>
    <recommendedName>
        <fullName evidence="10">DUF350 domain-containing protein</fullName>
    </recommendedName>
</protein>